<reference evidence="1" key="1">
    <citation type="submission" date="2019-03" db="EMBL/GenBank/DDBJ databases">
        <title>Single cell metagenomics reveals metabolic interactions within the superorganism composed of flagellate Streblomastix strix and complex community of Bacteroidetes bacteria on its surface.</title>
        <authorList>
            <person name="Treitli S.C."/>
            <person name="Kolisko M."/>
            <person name="Husnik F."/>
            <person name="Keeling P."/>
            <person name="Hampl V."/>
        </authorList>
    </citation>
    <scope>NUCLEOTIDE SEQUENCE</scope>
    <source>
        <strain evidence="1">STM</strain>
    </source>
</reference>
<evidence type="ECO:0000313" key="1">
    <source>
        <dbReference type="EMBL" id="KAA6310112.1"/>
    </source>
</evidence>
<organism evidence="1">
    <name type="scientific">termite gut metagenome</name>
    <dbReference type="NCBI Taxonomy" id="433724"/>
    <lineage>
        <taxon>unclassified sequences</taxon>
        <taxon>metagenomes</taxon>
        <taxon>organismal metagenomes</taxon>
    </lineage>
</organism>
<name>A0A5J4PLK9_9ZZZZ</name>
<gene>
    <name evidence="1" type="ORF">EZS27_038523</name>
</gene>
<dbReference type="EMBL" id="SNRY01007594">
    <property type="protein sequence ID" value="KAA6310112.1"/>
    <property type="molecule type" value="Genomic_DNA"/>
</dbReference>
<accession>A0A5J4PLK9</accession>
<proteinExistence type="predicted"/>
<dbReference type="AlphaFoldDB" id="A0A5J4PLK9"/>
<comment type="caution">
    <text evidence="1">The sequence shown here is derived from an EMBL/GenBank/DDBJ whole genome shotgun (WGS) entry which is preliminary data.</text>
</comment>
<sequence>MIGRIIDSIIISKYGIFAYLKMRGHKDIINTSFYGITESGIKCSGRTIRRRDGRLLRVEEK</sequence>
<protein>
    <submittedName>
        <fullName evidence="1">Uncharacterized protein</fullName>
    </submittedName>
</protein>